<comment type="caution">
    <text evidence="2">The sequence shown here is derived from an EMBL/GenBank/DDBJ whole genome shotgun (WGS) entry which is preliminary data.</text>
</comment>
<keyword evidence="3" id="KW-1185">Reference proteome</keyword>
<dbReference type="eggNOG" id="COG1160">
    <property type="taxonomic scope" value="Bacteria"/>
</dbReference>
<sequence>MADATTLTRTAPTFAIVGHPNRGKSSVVATLSQNDSIAIAMEPGTTRESQAFPLKVDGETLYNLVDTPGFQRPRRVLAWLEAHSASASDRPDTVRAFYHQHRDDPQFHDECELLAPIIEQQAGIIYVVDGSVPYSPANEAEMTILQWTGRPSLALINAIGSDDHSNDWENALGQYFRIVRRFNAVTAPFEQHLGLLRAFGQLEPRWEKLLGTATTHLERQRQQRHEQAAELIVHALSDMMQLQVSAIESTHEPRSDSRRHLQQRWLDAQRKRERQLRHAIEGLYQHHRIQRQERDLDWQNDDLFSQRSRAAWGVSRTYLATAGFGAGALGGVGIDALTFGASFGTGALLGGVIGAASSYFYADRLAKWSFGPLLGDRQTLRYGPVADLQFAYVILGRALNHWYQISHRNHAGRSPMALENTESHWLEQLSRDRQRELQGLVQRLGKGTTDGRRHTHWIQVVSESMDAFEQWQEQFRKGPGRAHS</sequence>
<dbReference type="HOGENOM" id="CLU_589174_0_0_6"/>
<dbReference type="SUPFAM" id="SSF52540">
    <property type="entry name" value="P-loop containing nucleoside triphosphate hydrolases"/>
    <property type="match status" value="1"/>
</dbReference>
<dbReference type="RefSeq" id="WP_004579427.1">
    <property type="nucleotide sequence ID" value="NZ_AP028878.1"/>
</dbReference>
<reference evidence="2 3" key="1">
    <citation type="journal article" date="2013" name="Genome Announc.">
        <title>Genome Sequence of the Polycyclic Aromatic Hydrocarbon-Degrading Bacterium Strain Marinobacter nanhaiticus D15-8WT.</title>
        <authorList>
            <person name="Cui Z."/>
            <person name="Gao W."/>
            <person name="Li Q."/>
            <person name="Xu G."/>
            <person name="Zheng L."/>
        </authorList>
    </citation>
    <scope>NUCLEOTIDE SEQUENCE [LARGE SCALE GENOMIC DNA]</scope>
    <source>
        <strain evidence="2 3">D15-8W</strain>
    </source>
</reference>
<evidence type="ECO:0000259" key="1">
    <source>
        <dbReference type="Pfam" id="PF01926"/>
    </source>
</evidence>
<dbReference type="GO" id="GO:0005525">
    <property type="term" value="F:GTP binding"/>
    <property type="evidence" value="ECO:0007669"/>
    <property type="project" value="InterPro"/>
</dbReference>
<evidence type="ECO:0000313" key="2">
    <source>
        <dbReference type="EMBL" id="ENO15131.1"/>
    </source>
</evidence>
<dbReference type="PATRIC" id="fig|626887.3.peg.1441"/>
<feature type="domain" description="G" evidence="1">
    <location>
        <begin position="14"/>
        <end position="137"/>
    </location>
</feature>
<dbReference type="InterPro" id="IPR006073">
    <property type="entry name" value="GTP-bd"/>
</dbReference>
<protein>
    <submittedName>
        <fullName evidence="2">DUF3482 domain-containing protein</fullName>
    </submittedName>
</protein>
<dbReference type="Pfam" id="PF11981">
    <property type="entry name" value="DUF3482"/>
    <property type="match status" value="1"/>
</dbReference>
<dbReference type="Gene3D" id="3.40.50.300">
    <property type="entry name" value="P-loop containing nucleotide triphosphate hydrolases"/>
    <property type="match status" value="1"/>
</dbReference>
<dbReference type="Proteomes" id="UP000013165">
    <property type="component" value="Unassembled WGS sequence"/>
</dbReference>
<dbReference type="InterPro" id="IPR021871">
    <property type="entry name" value="DUF3482"/>
</dbReference>
<name>N6WUB8_9GAMM</name>
<accession>N6WUB8</accession>
<dbReference type="Pfam" id="PF01926">
    <property type="entry name" value="MMR_HSR1"/>
    <property type="match status" value="1"/>
</dbReference>
<proteinExistence type="predicted"/>
<dbReference type="EMBL" id="APLQ01000011">
    <property type="protein sequence ID" value="ENO15131.1"/>
    <property type="molecule type" value="Genomic_DNA"/>
</dbReference>
<organism evidence="2 3">
    <name type="scientific">Marinobacter nanhaiticus D15-8W</name>
    <dbReference type="NCBI Taxonomy" id="626887"/>
    <lineage>
        <taxon>Bacteria</taxon>
        <taxon>Pseudomonadati</taxon>
        <taxon>Pseudomonadota</taxon>
        <taxon>Gammaproteobacteria</taxon>
        <taxon>Pseudomonadales</taxon>
        <taxon>Marinobacteraceae</taxon>
        <taxon>Marinobacter</taxon>
    </lineage>
</organism>
<dbReference type="STRING" id="626887.J057_07271"/>
<gene>
    <name evidence="2" type="ORF">J057_07271</name>
</gene>
<dbReference type="OrthoDB" id="5406017at2"/>
<dbReference type="InterPro" id="IPR027417">
    <property type="entry name" value="P-loop_NTPase"/>
</dbReference>
<evidence type="ECO:0000313" key="3">
    <source>
        <dbReference type="Proteomes" id="UP000013165"/>
    </source>
</evidence>
<dbReference type="AlphaFoldDB" id="N6WUB8"/>